<evidence type="ECO:0000256" key="1">
    <source>
        <dbReference type="SAM" id="Coils"/>
    </source>
</evidence>
<comment type="caution">
    <text evidence="3">The sequence shown here is derived from an EMBL/GenBank/DDBJ whole genome shotgun (WGS) entry which is preliminary data.</text>
</comment>
<gene>
    <name evidence="3" type="ORF">Ae201684_011614</name>
</gene>
<feature type="compositionally biased region" description="Polar residues" evidence="2">
    <location>
        <begin position="556"/>
        <end position="567"/>
    </location>
</feature>
<dbReference type="Proteomes" id="UP000481153">
    <property type="component" value="Unassembled WGS sequence"/>
</dbReference>
<evidence type="ECO:0000313" key="3">
    <source>
        <dbReference type="EMBL" id="KAF0731066.1"/>
    </source>
</evidence>
<keyword evidence="1" id="KW-0175">Coiled coil</keyword>
<feature type="coiled-coil region" evidence="1">
    <location>
        <begin position="438"/>
        <end position="532"/>
    </location>
</feature>
<feature type="region of interest" description="Disordered" evidence="2">
    <location>
        <begin position="556"/>
        <end position="623"/>
    </location>
</feature>
<dbReference type="VEuPathDB" id="FungiDB:AeMF1_019597"/>
<evidence type="ECO:0000313" key="4">
    <source>
        <dbReference type="Proteomes" id="UP000481153"/>
    </source>
</evidence>
<sequence>MPPPTRQKELETQLEECQSQLEALTKRTVAEKAQMQTAIEMEKRLRAQAVAEANDAKAKAEELLQVTTTLQQDKDELEIAIATARANEQHMLDAYNAIDAQLREAYALNQQLETDNHNHTATIKQLRDQLERAAIAETTYQTELAASVARTNELEVQWAQSQSHVDHTSSSLRQELTERDERLKALKLEHQSQMLELEATLERVQGELEASKTQASNLERELAAIQSSDKFGTSAIVKELQQELFETSMALVAQGEKMLTLTEAHNKCKAALQVAKKDVGDARLLLLRGISGPDVDASLYQHVKLEELVRLRLKAEADMDSVLDDSGHEHVQLQSDLGLDLGSLGKLEREMRLLRSRNKRLSERTVELEKELATSLAAMGDVKALKEKTAELAGRQRTEKELRSRTDAALVEANEKIVALSEHIEKLMVHLKHEAAAKAKAQDALRTVESERRELTDTTATLAKKSTAKDRVIAELQQGSKILEDQLRLMDEKYIELRNKLDWTRSTSQRENKKLQQELNALRCKWQRAMDTGQIEEEAPLSLKPLKKMATLGTSMSESKLALSSNNAEDRPLRGNGPTSPPPPTKKASFDIPKLPQPASEEGMPWSDAKLGSLQKQLEHYRK</sequence>
<protein>
    <submittedName>
        <fullName evidence="3">Uncharacterized protein</fullName>
    </submittedName>
</protein>
<dbReference type="AlphaFoldDB" id="A0A6G0WU58"/>
<evidence type="ECO:0000256" key="2">
    <source>
        <dbReference type="SAM" id="MobiDB-lite"/>
    </source>
</evidence>
<reference evidence="3 4" key="1">
    <citation type="submission" date="2019-07" db="EMBL/GenBank/DDBJ databases">
        <title>Genomics analysis of Aphanomyces spp. identifies a new class of oomycete effector associated with host adaptation.</title>
        <authorList>
            <person name="Gaulin E."/>
        </authorList>
    </citation>
    <scope>NUCLEOTIDE SEQUENCE [LARGE SCALE GENOMIC DNA]</scope>
    <source>
        <strain evidence="3 4">ATCC 201684</strain>
    </source>
</reference>
<dbReference type="EMBL" id="VJMJ01000147">
    <property type="protein sequence ID" value="KAF0731066.1"/>
    <property type="molecule type" value="Genomic_DNA"/>
</dbReference>
<proteinExistence type="predicted"/>
<feature type="coiled-coil region" evidence="1">
    <location>
        <begin position="7"/>
        <end position="66"/>
    </location>
</feature>
<organism evidence="3 4">
    <name type="scientific">Aphanomyces euteiches</name>
    <dbReference type="NCBI Taxonomy" id="100861"/>
    <lineage>
        <taxon>Eukaryota</taxon>
        <taxon>Sar</taxon>
        <taxon>Stramenopiles</taxon>
        <taxon>Oomycota</taxon>
        <taxon>Saprolegniomycetes</taxon>
        <taxon>Saprolegniales</taxon>
        <taxon>Verrucalvaceae</taxon>
        <taxon>Aphanomyces</taxon>
    </lineage>
</organism>
<feature type="coiled-coil region" evidence="1">
    <location>
        <begin position="344"/>
        <end position="371"/>
    </location>
</feature>
<keyword evidence="4" id="KW-1185">Reference proteome</keyword>
<accession>A0A6G0WU58</accession>
<name>A0A6G0WU58_9STRA</name>
<feature type="coiled-coil region" evidence="1">
    <location>
        <begin position="187"/>
        <end position="228"/>
    </location>
</feature>
<feature type="coiled-coil region" evidence="1">
    <location>
        <begin position="109"/>
        <end position="136"/>
    </location>
</feature>